<dbReference type="Proteomes" id="UP001151760">
    <property type="component" value="Unassembled WGS sequence"/>
</dbReference>
<evidence type="ECO:0000313" key="3">
    <source>
        <dbReference type="Proteomes" id="UP001151760"/>
    </source>
</evidence>
<protein>
    <submittedName>
        <fullName evidence="2">Uncharacterized protein</fullName>
    </submittedName>
</protein>
<reference evidence="2" key="1">
    <citation type="journal article" date="2022" name="Int. J. Mol. Sci.">
        <title>Draft Genome of Tanacetum Coccineum: Genomic Comparison of Closely Related Tanacetum-Family Plants.</title>
        <authorList>
            <person name="Yamashiro T."/>
            <person name="Shiraishi A."/>
            <person name="Nakayama K."/>
            <person name="Satake H."/>
        </authorList>
    </citation>
    <scope>NUCLEOTIDE SEQUENCE</scope>
</reference>
<feature type="compositionally biased region" description="Acidic residues" evidence="1">
    <location>
        <begin position="37"/>
        <end position="62"/>
    </location>
</feature>
<gene>
    <name evidence="2" type="ORF">Tco_0822053</name>
</gene>
<dbReference type="EMBL" id="BQNB010012230">
    <property type="protein sequence ID" value="GJT00884.1"/>
    <property type="molecule type" value="Genomic_DNA"/>
</dbReference>
<sequence length="340" mass="39367">MIRLHYRRRVPIDTPLVQEEVQSPRSVLEVEKKEKESEEEGEPEEKEEPREEEEPEEIESELESMARSEPKPKELEDTGASGVKPKMDCSSPFYLFVKTRLKDVASFLAVAAEEKKNKHMVPSFLTMEWSKLLLLVHSAFMGLNPSMRLGSWASDICLKARFDYDVANVPSYFDFRNTNSLDLLDLTVHYFHWFFYKVELVVELKFFHWIFESIHTDYSTSLMIRNVGNLQALMNLYDLFSGFLNYFWSCELRISNFSLANRKRGIPGRSVREDFLEIDLDTVMFLEYLLVPFSPKHGNPLSLGVDLLPVAGFFFGVDGYCTFFTEEISGITTFSDEVTA</sequence>
<organism evidence="2 3">
    <name type="scientific">Tanacetum coccineum</name>
    <dbReference type="NCBI Taxonomy" id="301880"/>
    <lineage>
        <taxon>Eukaryota</taxon>
        <taxon>Viridiplantae</taxon>
        <taxon>Streptophyta</taxon>
        <taxon>Embryophyta</taxon>
        <taxon>Tracheophyta</taxon>
        <taxon>Spermatophyta</taxon>
        <taxon>Magnoliopsida</taxon>
        <taxon>eudicotyledons</taxon>
        <taxon>Gunneridae</taxon>
        <taxon>Pentapetalae</taxon>
        <taxon>asterids</taxon>
        <taxon>campanulids</taxon>
        <taxon>Asterales</taxon>
        <taxon>Asteraceae</taxon>
        <taxon>Asteroideae</taxon>
        <taxon>Anthemideae</taxon>
        <taxon>Anthemidinae</taxon>
        <taxon>Tanacetum</taxon>
    </lineage>
</organism>
<keyword evidence="3" id="KW-1185">Reference proteome</keyword>
<evidence type="ECO:0000256" key="1">
    <source>
        <dbReference type="SAM" id="MobiDB-lite"/>
    </source>
</evidence>
<feature type="region of interest" description="Disordered" evidence="1">
    <location>
        <begin position="13"/>
        <end position="84"/>
    </location>
</feature>
<evidence type="ECO:0000313" key="2">
    <source>
        <dbReference type="EMBL" id="GJT00884.1"/>
    </source>
</evidence>
<proteinExistence type="predicted"/>
<accession>A0ABQ5AIF5</accession>
<feature type="compositionally biased region" description="Basic and acidic residues" evidence="1">
    <location>
        <begin position="64"/>
        <end position="76"/>
    </location>
</feature>
<name>A0ABQ5AIF5_9ASTR</name>
<comment type="caution">
    <text evidence="2">The sequence shown here is derived from an EMBL/GenBank/DDBJ whole genome shotgun (WGS) entry which is preliminary data.</text>
</comment>
<reference evidence="2" key="2">
    <citation type="submission" date="2022-01" db="EMBL/GenBank/DDBJ databases">
        <authorList>
            <person name="Yamashiro T."/>
            <person name="Shiraishi A."/>
            <person name="Satake H."/>
            <person name="Nakayama K."/>
        </authorList>
    </citation>
    <scope>NUCLEOTIDE SEQUENCE</scope>
</reference>